<dbReference type="Gene3D" id="3.40.50.10420">
    <property type="entry name" value="NagB/RpiA/CoA transferase-like"/>
    <property type="match status" value="1"/>
</dbReference>
<dbReference type="GeneID" id="96902426"/>
<dbReference type="STRING" id="1064592.G0VAD9"/>
<dbReference type="PANTHER" id="PTHR23407">
    <property type="entry name" value="ATPASE INHIBITOR/5-FORMYLTETRAHYDROFOLATE CYCLO-LIGASE"/>
    <property type="match status" value="1"/>
</dbReference>
<dbReference type="InterPro" id="IPR024185">
    <property type="entry name" value="FTHF_cligase-like_sf"/>
</dbReference>
<evidence type="ECO:0000256" key="4">
    <source>
        <dbReference type="ARBA" id="ARBA00036539"/>
    </source>
</evidence>
<proteinExistence type="inferred from homology"/>
<dbReference type="FunCoup" id="G0VAD9">
    <property type="interactions" value="232"/>
</dbReference>
<organism evidence="8 9">
    <name type="scientific">Naumovozyma castellii</name>
    <name type="common">Yeast</name>
    <name type="synonym">Saccharomyces castellii</name>
    <dbReference type="NCBI Taxonomy" id="27288"/>
    <lineage>
        <taxon>Eukaryota</taxon>
        <taxon>Fungi</taxon>
        <taxon>Dikarya</taxon>
        <taxon>Ascomycota</taxon>
        <taxon>Saccharomycotina</taxon>
        <taxon>Saccharomycetes</taxon>
        <taxon>Saccharomycetales</taxon>
        <taxon>Saccharomycetaceae</taxon>
        <taxon>Naumovozyma</taxon>
    </lineage>
</organism>
<protein>
    <recommendedName>
        <fullName evidence="5 7">5-formyltetrahydrofolate cyclo-ligase</fullName>
        <ecNumber evidence="5 7">6.3.3.2</ecNumber>
    </recommendedName>
</protein>
<keyword evidence="7" id="KW-0460">Magnesium</keyword>
<keyword evidence="2 6" id="KW-0547">Nucleotide-binding</keyword>
<comment type="similarity">
    <text evidence="1 7">Belongs to the 5-formyltetrahydrofolate cyclo-ligase family.</text>
</comment>
<dbReference type="PANTHER" id="PTHR23407:SF1">
    <property type="entry name" value="5-FORMYLTETRAHYDROFOLATE CYCLO-LIGASE"/>
    <property type="match status" value="1"/>
</dbReference>
<evidence type="ECO:0000256" key="3">
    <source>
        <dbReference type="ARBA" id="ARBA00022840"/>
    </source>
</evidence>
<evidence type="ECO:0000256" key="5">
    <source>
        <dbReference type="ARBA" id="ARBA00038966"/>
    </source>
</evidence>
<dbReference type="EC" id="6.3.3.2" evidence="5 7"/>
<dbReference type="OrthoDB" id="2015992at2759"/>
<dbReference type="GO" id="GO:0009396">
    <property type="term" value="P:folic acid-containing compound biosynthetic process"/>
    <property type="evidence" value="ECO:0007669"/>
    <property type="project" value="EnsemblFungi"/>
</dbReference>
<dbReference type="GO" id="GO:0046872">
    <property type="term" value="F:metal ion binding"/>
    <property type="evidence" value="ECO:0007669"/>
    <property type="project" value="UniProtKB-KW"/>
</dbReference>
<comment type="catalytic activity">
    <reaction evidence="4 7">
        <text>(6S)-5-formyl-5,6,7,8-tetrahydrofolate + ATP = (6R)-5,10-methenyltetrahydrofolate + ADP + phosphate</text>
        <dbReference type="Rhea" id="RHEA:10488"/>
        <dbReference type="ChEBI" id="CHEBI:30616"/>
        <dbReference type="ChEBI" id="CHEBI:43474"/>
        <dbReference type="ChEBI" id="CHEBI:57455"/>
        <dbReference type="ChEBI" id="CHEBI:57457"/>
        <dbReference type="ChEBI" id="CHEBI:456216"/>
        <dbReference type="EC" id="6.3.3.2"/>
    </reaction>
</comment>
<dbReference type="GO" id="GO:0035999">
    <property type="term" value="P:tetrahydrofolate interconversion"/>
    <property type="evidence" value="ECO:0007669"/>
    <property type="project" value="TreeGrafter"/>
</dbReference>
<evidence type="ECO:0000256" key="1">
    <source>
        <dbReference type="ARBA" id="ARBA00010638"/>
    </source>
</evidence>
<feature type="binding site" evidence="6">
    <location>
        <begin position="4"/>
        <end position="8"/>
    </location>
    <ligand>
        <name>ATP</name>
        <dbReference type="ChEBI" id="CHEBI:30616"/>
    </ligand>
</feature>
<dbReference type="PIRSF" id="PIRSF006806">
    <property type="entry name" value="FTHF_cligase"/>
    <property type="match status" value="1"/>
</dbReference>
<dbReference type="AlphaFoldDB" id="G0VAD9"/>
<dbReference type="GO" id="GO:0030272">
    <property type="term" value="F:5-formyltetrahydrofolate cyclo-ligase activity"/>
    <property type="evidence" value="ECO:0007669"/>
    <property type="project" value="UniProtKB-EC"/>
</dbReference>
<evidence type="ECO:0000256" key="2">
    <source>
        <dbReference type="ARBA" id="ARBA00022741"/>
    </source>
</evidence>
<comment type="cofactor">
    <cofactor evidence="7">
        <name>Mg(2+)</name>
        <dbReference type="ChEBI" id="CHEBI:18420"/>
    </cofactor>
</comment>
<evidence type="ECO:0000256" key="6">
    <source>
        <dbReference type="PIRSR" id="PIRSR006806-1"/>
    </source>
</evidence>
<evidence type="ECO:0000313" key="8">
    <source>
        <dbReference type="EMBL" id="CCC68869.1"/>
    </source>
</evidence>
<feature type="binding site" evidence="6">
    <location>
        <position position="48"/>
    </location>
    <ligand>
        <name>substrate</name>
    </ligand>
</feature>
<dbReference type="OMA" id="STIYPCQ"/>
<dbReference type="InterPro" id="IPR002698">
    <property type="entry name" value="FTHF_cligase"/>
</dbReference>
<reference key="2">
    <citation type="submission" date="2011-08" db="EMBL/GenBank/DDBJ databases">
        <title>Genome sequence of Naumovozyma castellii.</title>
        <authorList>
            <person name="Gordon J.L."/>
            <person name="Armisen D."/>
            <person name="Proux-Wera E."/>
            <person name="OhEigeartaigh S.S."/>
            <person name="Byrne K.P."/>
            <person name="Wolfe K.H."/>
        </authorList>
    </citation>
    <scope>NUCLEOTIDE SEQUENCE</scope>
    <source>
        <strain>Type strain:CBS 4309</strain>
    </source>
</reference>
<dbReference type="InParanoid" id="G0VAD9"/>
<feature type="binding site" evidence="6">
    <location>
        <position position="54"/>
    </location>
    <ligand>
        <name>substrate</name>
    </ligand>
</feature>
<sequence>MSSKQVFREGLKAVLSKIPAIELDKQSVAITNAVLPLVQQYQSVACYMNMDNSEVKTHDILRRLFLANKTVYLPRCTNTKVTGQISLRPNKKNHPHLTFHKMQSWEQVQNLTPQGKYKLKEPPEETPMPMPPQLDVILVPGVGFSLNGGKRIGHGAGFYDDFFQRYQLHHNGEKPLLIGIALKEQLIDDIPTADHDYSMDCIVVGDGSVHWFK</sequence>
<gene>
    <name evidence="8" type="primary">NCAS0B07850</name>
    <name evidence="8" type="ordered locus">NCAS_0B07850</name>
</gene>
<dbReference type="HOGENOM" id="CLU_066245_2_1_1"/>
<reference evidence="8 9" key="1">
    <citation type="journal article" date="2011" name="Proc. Natl. Acad. Sci. U.S.A.">
        <title>Evolutionary erosion of yeast sex chromosomes by mating-type switching accidents.</title>
        <authorList>
            <person name="Gordon J.L."/>
            <person name="Armisen D."/>
            <person name="Proux-Wera E."/>
            <person name="Oheigeartaigh S.S."/>
            <person name="Byrne K.P."/>
            <person name="Wolfe K.H."/>
        </authorList>
    </citation>
    <scope>NUCLEOTIDE SEQUENCE [LARGE SCALE GENOMIC DNA]</scope>
    <source>
        <strain evidence="9">ATCC 76901 / BCRC 22586 / CBS 4309 / NBRC 1992 / NRRL Y-12630</strain>
    </source>
</reference>
<dbReference type="InterPro" id="IPR037171">
    <property type="entry name" value="NagB/RpiA_transferase-like"/>
</dbReference>
<dbReference type="eggNOG" id="KOG3093">
    <property type="taxonomic scope" value="Eukaryota"/>
</dbReference>
<accession>G0VAD9</accession>
<dbReference type="RefSeq" id="XP_003675240.1">
    <property type="nucleotide sequence ID" value="XM_003675192.1"/>
</dbReference>
<dbReference type="GO" id="GO:0005739">
    <property type="term" value="C:mitochondrion"/>
    <property type="evidence" value="ECO:0007669"/>
    <property type="project" value="TreeGrafter"/>
</dbReference>
<keyword evidence="7" id="KW-0479">Metal-binding</keyword>
<keyword evidence="3 6" id="KW-0067">ATP-binding</keyword>
<name>G0VAD9_NAUCA</name>
<evidence type="ECO:0000313" key="9">
    <source>
        <dbReference type="Proteomes" id="UP000001640"/>
    </source>
</evidence>
<dbReference type="SUPFAM" id="SSF100950">
    <property type="entry name" value="NagB/RpiA/CoA transferase-like"/>
    <property type="match status" value="1"/>
</dbReference>
<dbReference type="KEGG" id="ncs:NCAS_0B07850"/>
<evidence type="ECO:0000256" key="7">
    <source>
        <dbReference type="RuleBase" id="RU361279"/>
    </source>
</evidence>
<dbReference type="GO" id="GO:0005524">
    <property type="term" value="F:ATP binding"/>
    <property type="evidence" value="ECO:0007669"/>
    <property type="project" value="UniProtKB-KW"/>
</dbReference>
<feature type="binding site" evidence="6">
    <location>
        <begin position="151"/>
        <end position="159"/>
    </location>
    <ligand>
        <name>ATP</name>
        <dbReference type="ChEBI" id="CHEBI:30616"/>
    </ligand>
</feature>
<dbReference type="Pfam" id="PF01812">
    <property type="entry name" value="5-FTHF_cyc-lig"/>
    <property type="match status" value="1"/>
</dbReference>
<dbReference type="Proteomes" id="UP000001640">
    <property type="component" value="Chromosome 2"/>
</dbReference>
<dbReference type="EMBL" id="HE576753">
    <property type="protein sequence ID" value="CCC68869.1"/>
    <property type="molecule type" value="Genomic_DNA"/>
</dbReference>
<keyword evidence="9" id="KW-1185">Reference proteome</keyword>
<dbReference type="NCBIfam" id="TIGR02727">
    <property type="entry name" value="MTHFS_bact"/>
    <property type="match status" value="1"/>
</dbReference>